<name>A0A5E4QXV1_9NEOP</name>
<evidence type="ECO:0000256" key="1">
    <source>
        <dbReference type="SAM" id="Phobius"/>
    </source>
</evidence>
<dbReference type="EMBL" id="FZQP02006377">
    <property type="protein sequence ID" value="VVD02846.1"/>
    <property type="molecule type" value="Genomic_DNA"/>
</dbReference>
<gene>
    <name evidence="2" type="ORF">LSINAPIS_LOCUS12973</name>
</gene>
<keyword evidence="3" id="KW-1185">Reference proteome</keyword>
<keyword evidence="1" id="KW-0472">Membrane</keyword>
<evidence type="ECO:0000313" key="2">
    <source>
        <dbReference type="EMBL" id="VVD02846.1"/>
    </source>
</evidence>
<reference evidence="2 3" key="1">
    <citation type="submission" date="2017-07" db="EMBL/GenBank/DDBJ databases">
        <authorList>
            <person name="Talla V."/>
            <person name="Backstrom N."/>
        </authorList>
    </citation>
    <scope>NUCLEOTIDE SEQUENCE [LARGE SCALE GENOMIC DNA]</scope>
</reference>
<dbReference type="AlphaFoldDB" id="A0A5E4QXV1"/>
<dbReference type="Proteomes" id="UP000324832">
    <property type="component" value="Unassembled WGS sequence"/>
</dbReference>
<proteinExistence type="predicted"/>
<organism evidence="2 3">
    <name type="scientific">Leptidea sinapis</name>
    <dbReference type="NCBI Taxonomy" id="189913"/>
    <lineage>
        <taxon>Eukaryota</taxon>
        <taxon>Metazoa</taxon>
        <taxon>Ecdysozoa</taxon>
        <taxon>Arthropoda</taxon>
        <taxon>Hexapoda</taxon>
        <taxon>Insecta</taxon>
        <taxon>Pterygota</taxon>
        <taxon>Neoptera</taxon>
        <taxon>Endopterygota</taxon>
        <taxon>Lepidoptera</taxon>
        <taxon>Glossata</taxon>
        <taxon>Ditrysia</taxon>
        <taxon>Papilionoidea</taxon>
        <taxon>Pieridae</taxon>
        <taxon>Dismorphiinae</taxon>
        <taxon>Leptidea</taxon>
    </lineage>
</organism>
<evidence type="ECO:0000313" key="3">
    <source>
        <dbReference type="Proteomes" id="UP000324832"/>
    </source>
</evidence>
<keyword evidence="1" id="KW-0812">Transmembrane</keyword>
<sequence length="128" mass="13170">MTSGPDSASGRLRAHYRENVVFMSAEGVLKVLSILCVVSAVLLLTSGSCSSAPRLLSGAALLLLVSATLLACLFGGTALAITNYAPTAWLLCDIIVSCAIGAGLLLVAALGIALCHMEHGVDYVHAQW</sequence>
<accession>A0A5E4QXV1</accession>
<keyword evidence="1" id="KW-1133">Transmembrane helix</keyword>
<feature type="transmembrane region" description="Helical" evidence="1">
    <location>
        <begin position="56"/>
        <end position="82"/>
    </location>
</feature>
<protein>
    <submittedName>
        <fullName evidence="2">Uncharacterized protein</fullName>
    </submittedName>
</protein>
<feature type="transmembrane region" description="Helical" evidence="1">
    <location>
        <begin position="20"/>
        <end position="44"/>
    </location>
</feature>
<feature type="transmembrane region" description="Helical" evidence="1">
    <location>
        <begin position="88"/>
        <end position="115"/>
    </location>
</feature>